<keyword evidence="1" id="KW-1133">Transmembrane helix</keyword>
<dbReference type="InterPro" id="IPR036680">
    <property type="entry name" value="SPOR-like_sf"/>
</dbReference>
<feature type="transmembrane region" description="Helical" evidence="1">
    <location>
        <begin position="166"/>
        <end position="188"/>
    </location>
</feature>
<dbReference type="Proteomes" id="UP000244193">
    <property type="component" value="Chromosome"/>
</dbReference>
<sequence>MKIEHYLSQLLYRYQCVTVPGFGAFLTEIQSAAVHEGNDYFYPPRKIVSFNAYVKNNDGLLAHHISQSERISYESAVDLIQKETTLWRAALYNNQSVLLGSIGTISLNREGGLVFEANDQTNYFTAAFGLSPFMSPSILRESVVEVSVPEESPVINLTPQKSNRAYLKYAAVFVVGLGAAGFFFNNYYQNDIAQQTQVVQAAVQKEVQGKIQEATFMIPSPLPNVTLTVKQPKMPYHIVAGAFRSEENAQKKFDELIGLGYQARRMQKNRHGLFPVLFGSYTTYAEAQTALREIHQAQNQEAWLMVRKF</sequence>
<evidence type="ECO:0000259" key="2">
    <source>
        <dbReference type="PROSITE" id="PS51724"/>
    </source>
</evidence>
<dbReference type="Pfam" id="PF18175">
    <property type="entry name" value="HU-CCDC81_bac_2"/>
    <property type="match status" value="1"/>
</dbReference>
<keyword evidence="1" id="KW-0812">Transmembrane</keyword>
<dbReference type="RefSeq" id="WP_108369760.1">
    <property type="nucleotide sequence ID" value="NZ_CP028811.1"/>
</dbReference>
<protein>
    <submittedName>
        <fullName evidence="3">SPOR domain-containing protein</fullName>
    </submittedName>
</protein>
<evidence type="ECO:0000313" key="3">
    <source>
        <dbReference type="EMBL" id="AWA29175.1"/>
    </source>
</evidence>
<dbReference type="PROSITE" id="PS51724">
    <property type="entry name" value="SPOR"/>
    <property type="match status" value="1"/>
</dbReference>
<dbReference type="Gene3D" id="3.30.70.1070">
    <property type="entry name" value="Sporulation related repeat"/>
    <property type="match status" value="1"/>
</dbReference>
<dbReference type="AlphaFoldDB" id="A0A2S0RC35"/>
<dbReference type="InterPro" id="IPR007730">
    <property type="entry name" value="SPOR-like_dom"/>
</dbReference>
<organism evidence="3 4">
    <name type="scientific">Flavobacterium magnum</name>
    <dbReference type="NCBI Taxonomy" id="2162713"/>
    <lineage>
        <taxon>Bacteria</taxon>
        <taxon>Pseudomonadati</taxon>
        <taxon>Bacteroidota</taxon>
        <taxon>Flavobacteriia</taxon>
        <taxon>Flavobacteriales</taxon>
        <taxon>Flavobacteriaceae</taxon>
        <taxon>Flavobacterium</taxon>
    </lineage>
</organism>
<evidence type="ECO:0000256" key="1">
    <source>
        <dbReference type="SAM" id="Phobius"/>
    </source>
</evidence>
<dbReference type="SUPFAM" id="SSF110997">
    <property type="entry name" value="Sporulation related repeat"/>
    <property type="match status" value="1"/>
</dbReference>
<gene>
    <name evidence="3" type="ORF">HYN48_03220</name>
</gene>
<reference evidence="3 4" key="1">
    <citation type="submission" date="2018-04" db="EMBL/GenBank/DDBJ databases">
        <title>Genome sequencing of Flavobacterium sp. HYN0048.</title>
        <authorList>
            <person name="Yi H."/>
            <person name="Baek C."/>
        </authorList>
    </citation>
    <scope>NUCLEOTIDE SEQUENCE [LARGE SCALE GENOMIC DNA]</scope>
    <source>
        <strain evidence="3 4">HYN0048</strain>
    </source>
</reference>
<dbReference type="GO" id="GO:0042834">
    <property type="term" value="F:peptidoglycan binding"/>
    <property type="evidence" value="ECO:0007669"/>
    <property type="project" value="InterPro"/>
</dbReference>
<dbReference type="InterPro" id="IPR041268">
    <property type="entry name" value="HU-CCDC81_bac_2"/>
</dbReference>
<dbReference type="InterPro" id="IPR040495">
    <property type="entry name" value="HU-CCDC81_bac_1"/>
</dbReference>
<proteinExistence type="predicted"/>
<dbReference type="KEGG" id="fmg:HYN48_03220"/>
<dbReference type="Pfam" id="PF05036">
    <property type="entry name" value="SPOR"/>
    <property type="match status" value="1"/>
</dbReference>
<dbReference type="OrthoDB" id="653949at2"/>
<accession>A0A2S0RC35</accession>
<name>A0A2S0RC35_9FLAO</name>
<dbReference type="EMBL" id="CP028811">
    <property type="protein sequence ID" value="AWA29175.1"/>
    <property type="molecule type" value="Genomic_DNA"/>
</dbReference>
<keyword evidence="4" id="KW-1185">Reference proteome</keyword>
<feature type="domain" description="SPOR" evidence="2">
    <location>
        <begin position="230"/>
        <end position="307"/>
    </location>
</feature>
<keyword evidence="1" id="KW-0472">Membrane</keyword>
<dbReference type="Pfam" id="PF18174">
    <property type="entry name" value="HU-CCDC81_bac_1"/>
    <property type="match status" value="1"/>
</dbReference>
<evidence type="ECO:0000313" key="4">
    <source>
        <dbReference type="Proteomes" id="UP000244193"/>
    </source>
</evidence>